<dbReference type="GO" id="GO:0005886">
    <property type="term" value="C:plasma membrane"/>
    <property type="evidence" value="ECO:0007669"/>
    <property type="project" value="UniProtKB-SubCell"/>
</dbReference>
<dbReference type="RefSeq" id="WP_142820218.1">
    <property type="nucleotide sequence ID" value="NZ_CP035503.1"/>
</dbReference>
<gene>
    <name evidence="7" type="ORF">EUB48_16945</name>
</gene>
<evidence type="ECO:0000256" key="5">
    <source>
        <dbReference type="ARBA" id="ARBA00023136"/>
    </source>
</evidence>
<feature type="transmembrane region" description="Helical" evidence="6">
    <location>
        <begin position="297"/>
        <end position="320"/>
    </location>
</feature>
<dbReference type="InterPro" id="IPR001851">
    <property type="entry name" value="ABC_transp_permease"/>
</dbReference>
<dbReference type="Proteomes" id="UP000316798">
    <property type="component" value="Chromosome"/>
</dbReference>
<dbReference type="OrthoDB" id="9814461at2"/>
<feature type="transmembrane region" description="Helical" evidence="6">
    <location>
        <begin position="51"/>
        <end position="71"/>
    </location>
</feature>
<dbReference type="GO" id="GO:0015658">
    <property type="term" value="F:branched-chain amino acid transmembrane transporter activity"/>
    <property type="evidence" value="ECO:0007669"/>
    <property type="project" value="InterPro"/>
</dbReference>
<dbReference type="PANTHER" id="PTHR30482">
    <property type="entry name" value="HIGH-AFFINITY BRANCHED-CHAIN AMINO ACID TRANSPORT SYSTEM PERMEASE"/>
    <property type="match status" value="1"/>
</dbReference>
<feature type="transmembrane region" description="Helical" evidence="6">
    <location>
        <begin position="172"/>
        <end position="191"/>
    </location>
</feature>
<evidence type="ECO:0000256" key="4">
    <source>
        <dbReference type="ARBA" id="ARBA00022989"/>
    </source>
</evidence>
<feature type="transmembrane region" description="Helical" evidence="6">
    <location>
        <begin position="132"/>
        <end position="152"/>
    </location>
</feature>
<comment type="subcellular location">
    <subcellularLocation>
        <location evidence="1">Cell membrane</location>
        <topology evidence="1">Multi-pass membrane protein</topology>
    </subcellularLocation>
</comment>
<keyword evidence="5 6" id="KW-0472">Membrane</keyword>
<keyword evidence="8" id="KW-1185">Reference proteome</keyword>
<feature type="transmembrane region" description="Helical" evidence="6">
    <location>
        <begin position="108"/>
        <end position="127"/>
    </location>
</feature>
<name>A0A515DEH7_9BURK</name>
<keyword evidence="2" id="KW-1003">Cell membrane</keyword>
<sequence>MIDPVTTLSSTDIERVERSARGFSRYRLLALALAGVVGLSVVPFLGVNDSVLLTMSTIFMWIILSSSWNFISGFTGYVDFGHGVFFGVGGYVTGILVAKLGLPFAPTVPIAAVFSAALALLVGYPLLRLRGVYFSIAMLGLFLAARELVLIAKPLTAGAQGLILPSEVDRVFFYYLFFVGAVLVVSFAWWLRRSQFGLSLLAIKDDEYGAEARGVNTTVLKLTVFCLSAAITGSVGACWAYEVTFIDPGIMFRDSFLINVAIMATLGGLGTVWGPVIGSVVFLLVRDTLWANQGSSFLVVFGVFLIVLVLFMPEGIVGTIQRGDRTVLGRLIRRLRHRGSSHVDISHPAGASASVRIVTND</sequence>
<feature type="transmembrane region" description="Helical" evidence="6">
    <location>
        <begin position="28"/>
        <end position="45"/>
    </location>
</feature>
<evidence type="ECO:0000256" key="1">
    <source>
        <dbReference type="ARBA" id="ARBA00004651"/>
    </source>
</evidence>
<organism evidence="7 8">
    <name type="scientific">Rhodoferax sediminis</name>
    <dbReference type="NCBI Taxonomy" id="2509614"/>
    <lineage>
        <taxon>Bacteria</taxon>
        <taxon>Pseudomonadati</taxon>
        <taxon>Pseudomonadota</taxon>
        <taxon>Betaproteobacteria</taxon>
        <taxon>Burkholderiales</taxon>
        <taxon>Comamonadaceae</taxon>
        <taxon>Rhodoferax</taxon>
    </lineage>
</organism>
<dbReference type="AlphaFoldDB" id="A0A515DEH7"/>
<dbReference type="Pfam" id="PF02653">
    <property type="entry name" value="BPD_transp_2"/>
    <property type="match status" value="1"/>
</dbReference>
<evidence type="ECO:0000256" key="2">
    <source>
        <dbReference type="ARBA" id="ARBA00022475"/>
    </source>
</evidence>
<dbReference type="EMBL" id="CP035503">
    <property type="protein sequence ID" value="QDL38780.1"/>
    <property type="molecule type" value="Genomic_DNA"/>
</dbReference>
<evidence type="ECO:0000256" key="6">
    <source>
        <dbReference type="SAM" id="Phobius"/>
    </source>
</evidence>
<feature type="transmembrane region" description="Helical" evidence="6">
    <location>
        <begin position="256"/>
        <end position="285"/>
    </location>
</feature>
<accession>A0A515DEH7</accession>
<keyword evidence="4 6" id="KW-1133">Transmembrane helix</keyword>
<evidence type="ECO:0000313" key="8">
    <source>
        <dbReference type="Proteomes" id="UP000316798"/>
    </source>
</evidence>
<dbReference type="PANTHER" id="PTHR30482:SF10">
    <property type="entry name" value="HIGH-AFFINITY BRANCHED-CHAIN AMINO ACID TRANSPORT PROTEIN BRAE"/>
    <property type="match status" value="1"/>
</dbReference>
<feature type="transmembrane region" description="Helical" evidence="6">
    <location>
        <begin position="83"/>
        <end position="102"/>
    </location>
</feature>
<reference evidence="7 8" key="1">
    <citation type="submission" date="2019-01" db="EMBL/GenBank/DDBJ databases">
        <title>Genomic insights into a novel species Rhodoferax sp.</title>
        <authorList>
            <person name="Jin L."/>
        </authorList>
    </citation>
    <scope>NUCLEOTIDE SEQUENCE [LARGE SCALE GENOMIC DNA]</scope>
    <source>
        <strain evidence="7 8">CHu59-6-5</strain>
    </source>
</reference>
<dbReference type="InterPro" id="IPR043428">
    <property type="entry name" value="LivM-like"/>
</dbReference>
<protein>
    <submittedName>
        <fullName evidence="7">Branched-chain amino acid ABC transporter permease</fullName>
    </submittedName>
</protein>
<dbReference type="KEGG" id="rhf:EUB48_16945"/>
<evidence type="ECO:0000313" key="7">
    <source>
        <dbReference type="EMBL" id="QDL38780.1"/>
    </source>
</evidence>
<evidence type="ECO:0000256" key="3">
    <source>
        <dbReference type="ARBA" id="ARBA00022692"/>
    </source>
</evidence>
<proteinExistence type="predicted"/>
<keyword evidence="3 6" id="KW-0812">Transmembrane</keyword>
<dbReference type="CDD" id="cd06581">
    <property type="entry name" value="TM_PBP1_LivM_like"/>
    <property type="match status" value="1"/>
</dbReference>